<keyword evidence="2" id="KW-1185">Reference proteome</keyword>
<organism evidence="1 2">
    <name type="scientific">Winogradskyella pacifica</name>
    <dbReference type="NCBI Taxonomy" id="664642"/>
    <lineage>
        <taxon>Bacteria</taxon>
        <taxon>Pseudomonadati</taxon>
        <taxon>Bacteroidota</taxon>
        <taxon>Flavobacteriia</taxon>
        <taxon>Flavobacteriales</taxon>
        <taxon>Flavobacteriaceae</taxon>
        <taxon>Winogradskyella</taxon>
    </lineage>
</organism>
<dbReference type="AlphaFoldDB" id="A0A3D9N5T2"/>
<dbReference type="EMBL" id="QREI01000001">
    <property type="protein sequence ID" value="REE27444.1"/>
    <property type="molecule type" value="Genomic_DNA"/>
</dbReference>
<dbReference type="RefSeq" id="WP_115807796.1">
    <property type="nucleotide sequence ID" value="NZ_QREI01000001.1"/>
</dbReference>
<gene>
    <name evidence="1" type="ORF">DFQ09_101275</name>
</gene>
<reference evidence="1 2" key="1">
    <citation type="submission" date="2018-07" db="EMBL/GenBank/DDBJ databases">
        <title>Genomic Encyclopedia of Type Strains, Phase III (KMG-III): the genomes of soil and plant-associated and newly described type strains.</title>
        <authorList>
            <person name="Whitman W."/>
        </authorList>
    </citation>
    <scope>NUCLEOTIDE SEQUENCE [LARGE SCALE GENOMIC DNA]</scope>
    <source>
        <strain evidence="1 2">CECT 7948</strain>
    </source>
</reference>
<evidence type="ECO:0008006" key="3">
    <source>
        <dbReference type="Google" id="ProtNLM"/>
    </source>
</evidence>
<dbReference type="Proteomes" id="UP000256919">
    <property type="component" value="Unassembled WGS sequence"/>
</dbReference>
<dbReference type="OrthoDB" id="9813214at2"/>
<proteinExistence type="predicted"/>
<evidence type="ECO:0000313" key="1">
    <source>
        <dbReference type="EMBL" id="REE27444.1"/>
    </source>
</evidence>
<evidence type="ECO:0000313" key="2">
    <source>
        <dbReference type="Proteomes" id="UP000256919"/>
    </source>
</evidence>
<comment type="caution">
    <text evidence="1">The sequence shown here is derived from an EMBL/GenBank/DDBJ whole genome shotgun (WGS) entry which is preliminary data.</text>
</comment>
<name>A0A3D9N5T2_9FLAO</name>
<protein>
    <recommendedName>
        <fullName evidence="3">Glycosyltransferase involved in cell wall biosynthesis</fullName>
    </recommendedName>
</protein>
<dbReference type="Gene3D" id="3.40.50.2000">
    <property type="entry name" value="Glycogen Phosphorylase B"/>
    <property type="match status" value="1"/>
</dbReference>
<sequence length="367" mass="44092">MKKIAVIHYMPIEYYPPTTNFLDVVSNANNIKLKVWTTHNTKNRKEYKSEKFTTIIRTILPNSNSNGFVRLLQYFLFNLKCLFGLLFFRPSKIVYFESFSVWPVYIYKRFFNQSVEILIHYHEYFSPHWYIHGMRLVNYYHKLETRFLYSKAYWISQTNQDRMNLFLKDHPMINSAVCEILPNYPPLNWSIKRKKMHKEKPLRTVYIGTLSLDYSYIKEYCNWVISKNGDILFDIYGYNYNVETLEYLNSIKSKYINFYDSGVEYQEIPDLLNSYDIGLILYKALTENFKYNAPNKLFEYLVCNLQVWYSNKMLGIRTYAEEDVVSIDFENIPDFNYDNVVFKGKEDKKHVYIANQALRPLIKSLIK</sequence>
<dbReference type="SUPFAM" id="SSF53756">
    <property type="entry name" value="UDP-Glycosyltransferase/glycogen phosphorylase"/>
    <property type="match status" value="1"/>
</dbReference>
<accession>A0A3D9N5T2</accession>